<evidence type="ECO:0000313" key="14">
    <source>
        <dbReference type="Proteomes" id="UP001214043"/>
    </source>
</evidence>
<dbReference type="GO" id="GO:0006207">
    <property type="term" value="P:'de novo' pyrimidine nucleobase biosynthetic process"/>
    <property type="evidence" value="ECO:0007669"/>
    <property type="project" value="TreeGrafter"/>
</dbReference>
<comment type="subunit">
    <text evidence="10">Homodimer.</text>
</comment>
<dbReference type="AlphaFoldDB" id="A0AAE9ZC97"/>
<dbReference type="InterPro" id="IPR002195">
    <property type="entry name" value="Dihydroorotase_CS"/>
</dbReference>
<comment type="catalytic activity">
    <reaction evidence="9 10 11">
        <text>(S)-dihydroorotate + H2O = N-carbamoyl-L-aspartate + H(+)</text>
        <dbReference type="Rhea" id="RHEA:24296"/>
        <dbReference type="ChEBI" id="CHEBI:15377"/>
        <dbReference type="ChEBI" id="CHEBI:15378"/>
        <dbReference type="ChEBI" id="CHEBI:30864"/>
        <dbReference type="ChEBI" id="CHEBI:32814"/>
        <dbReference type="EC" id="3.5.2.3"/>
    </reaction>
</comment>
<feature type="binding site" evidence="10">
    <location>
        <position position="23"/>
    </location>
    <ligand>
        <name>Zn(2+)</name>
        <dbReference type="ChEBI" id="CHEBI:29105"/>
        <label>1</label>
    </ligand>
</feature>
<feature type="binding site" evidence="10">
    <location>
        <begin position="25"/>
        <end position="27"/>
    </location>
    <ligand>
        <name>substrate</name>
    </ligand>
</feature>
<evidence type="ECO:0000256" key="9">
    <source>
        <dbReference type="ARBA" id="ARBA00048492"/>
    </source>
</evidence>
<dbReference type="InterPro" id="IPR032466">
    <property type="entry name" value="Metal_Hydrolase"/>
</dbReference>
<feature type="modified residue" description="N6-carboxylysine" evidence="10">
    <location>
        <position position="109"/>
    </location>
</feature>
<comment type="function">
    <text evidence="1 10">Catalyzes the reversible cyclization of carbamoyl aspartate to dihydroorotate.</text>
</comment>
<feature type="binding site" evidence="10">
    <location>
        <position position="25"/>
    </location>
    <ligand>
        <name>Zn(2+)</name>
        <dbReference type="ChEBI" id="CHEBI:29105"/>
        <label>1</label>
    </ligand>
</feature>
<dbReference type="PROSITE" id="PS00482">
    <property type="entry name" value="DIHYDROOROTASE_1"/>
    <property type="match status" value="1"/>
</dbReference>
<dbReference type="GO" id="GO:0044205">
    <property type="term" value="P:'de novo' UMP biosynthetic process"/>
    <property type="evidence" value="ECO:0007669"/>
    <property type="project" value="UniProtKB-UniRule"/>
</dbReference>
<keyword evidence="6 10" id="KW-0378">Hydrolase</keyword>
<feature type="active site" evidence="10">
    <location>
        <position position="257"/>
    </location>
</feature>
<feature type="binding site" evidence="10">
    <location>
        <position position="146"/>
    </location>
    <ligand>
        <name>substrate</name>
    </ligand>
</feature>
<comment type="pathway">
    <text evidence="2 10 11">Pyrimidine metabolism; UMP biosynthesis via de novo pathway; (S)-dihydroorotate from bicarbonate: step 3/3.</text>
</comment>
<dbReference type="PANTHER" id="PTHR43137:SF1">
    <property type="entry name" value="DIHYDROOROTASE"/>
    <property type="match status" value="1"/>
</dbReference>
<feature type="domain" description="Amidohydrolase-related" evidence="12">
    <location>
        <begin position="21"/>
        <end position="313"/>
    </location>
</feature>
<feature type="binding site" evidence="10">
    <location>
        <position position="51"/>
    </location>
    <ligand>
        <name>substrate</name>
    </ligand>
</feature>
<accession>A0AAE9ZC97</accession>
<comment type="cofactor">
    <cofactor evidence="10 11">
        <name>Zn(2+)</name>
        <dbReference type="ChEBI" id="CHEBI:29105"/>
    </cofactor>
    <text evidence="10 11">Binds 2 Zn(2+) ions per subunit.</text>
</comment>
<dbReference type="PROSITE" id="PS00483">
    <property type="entry name" value="DIHYDROOROTASE_2"/>
    <property type="match status" value="1"/>
</dbReference>
<dbReference type="Gene3D" id="3.20.20.140">
    <property type="entry name" value="Metal-dependent hydrolases"/>
    <property type="match status" value="1"/>
</dbReference>
<dbReference type="GO" id="GO:0008270">
    <property type="term" value="F:zinc ion binding"/>
    <property type="evidence" value="ECO:0007669"/>
    <property type="project" value="UniProtKB-UniRule"/>
</dbReference>
<dbReference type="FunFam" id="3.20.20.140:FF:000006">
    <property type="entry name" value="Dihydroorotase"/>
    <property type="match status" value="1"/>
</dbReference>
<dbReference type="EC" id="3.5.2.3" evidence="4 10"/>
<evidence type="ECO:0000313" key="13">
    <source>
        <dbReference type="EMBL" id="WDI31756.1"/>
    </source>
</evidence>
<dbReference type="PANTHER" id="PTHR43137">
    <property type="entry name" value="DIHYDROOROTASE"/>
    <property type="match status" value="1"/>
</dbReference>
<evidence type="ECO:0000256" key="2">
    <source>
        <dbReference type="ARBA" id="ARBA00004880"/>
    </source>
</evidence>
<dbReference type="CDD" id="cd01294">
    <property type="entry name" value="DHOase"/>
    <property type="match status" value="1"/>
</dbReference>
<feature type="binding site" evidence="10">
    <location>
        <position position="184"/>
    </location>
    <ligand>
        <name>Zn(2+)</name>
        <dbReference type="ChEBI" id="CHEBI:29105"/>
        <label>2</label>
    </ligand>
</feature>
<dbReference type="Pfam" id="PF01979">
    <property type="entry name" value="Amidohydro_1"/>
    <property type="match status" value="1"/>
</dbReference>
<dbReference type="Proteomes" id="UP001214043">
    <property type="component" value="Chromosome"/>
</dbReference>
<dbReference type="RefSeq" id="WP_274493643.1">
    <property type="nucleotide sequence ID" value="NZ_CP118166.1"/>
</dbReference>
<organism evidence="13 14">
    <name type="scientific">Hyphococcus flavus</name>
    <dbReference type="NCBI Taxonomy" id="1866326"/>
    <lineage>
        <taxon>Bacteria</taxon>
        <taxon>Pseudomonadati</taxon>
        <taxon>Pseudomonadota</taxon>
        <taxon>Alphaproteobacteria</taxon>
        <taxon>Parvularculales</taxon>
        <taxon>Parvularculaceae</taxon>
        <taxon>Hyphococcus</taxon>
    </lineage>
</organism>
<feature type="binding site" evidence="10">
    <location>
        <position position="257"/>
    </location>
    <ligand>
        <name>Zn(2+)</name>
        <dbReference type="ChEBI" id="CHEBI:29105"/>
        <label>1</label>
    </ligand>
</feature>
<feature type="binding site" evidence="10">
    <location>
        <position position="229"/>
    </location>
    <ligand>
        <name>substrate</name>
    </ligand>
</feature>
<keyword evidence="5 10" id="KW-0479">Metal-binding</keyword>
<evidence type="ECO:0000256" key="3">
    <source>
        <dbReference type="ARBA" id="ARBA00005631"/>
    </source>
</evidence>
<dbReference type="HAMAP" id="MF_00219">
    <property type="entry name" value="PyrC_classII"/>
    <property type="match status" value="1"/>
</dbReference>
<comment type="similarity">
    <text evidence="3 10 11">Belongs to the metallo-dependent hydrolases superfamily. DHOase family. Class II DHOase subfamily.</text>
</comment>
<keyword evidence="7 10" id="KW-0862">Zinc</keyword>
<name>A0AAE9ZC97_9PROT</name>
<dbReference type="PIRSF" id="PIRSF001237">
    <property type="entry name" value="DHOdimr"/>
    <property type="match status" value="1"/>
</dbReference>
<evidence type="ECO:0000256" key="8">
    <source>
        <dbReference type="ARBA" id="ARBA00022975"/>
    </source>
</evidence>
<dbReference type="KEGG" id="hfl:PUV54_00970"/>
<reference evidence="13" key="1">
    <citation type="submission" date="2023-02" db="EMBL/GenBank/DDBJ databases">
        <title>Genome sequence of Hyphococcus flavus.</title>
        <authorList>
            <person name="Rong J.-C."/>
            <person name="Zhao Q."/>
            <person name="Yi M."/>
            <person name="Wu J.-Y."/>
        </authorList>
    </citation>
    <scope>NUCLEOTIDE SEQUENCE</scope>
    <source>
        <strain evidence="13">MCCC 1K03223</strain>
    </source>
</reference>
<feature type="binding site" evidence="10">
    <location>
        <position position="261"/>
    </location>
    <ligand>
        <name>substrate</name>
    </ligand>
</feature>
<dbReference type="GO" id="GO:0004151">
    <property type="term" value="F:dihydroorotase activity"/>
    <property type="evidence" value="ECO:0007669"/>
    <property type="project" value="UniProtKB-UniRule"/>
</dbReference>
<evidence type="ECO:0000256" key="5">
    <source>
        <dbReference type="ARBA" id="ARBA00022723"/>
    </source>
</evidence>
<feature type="binding site" description="via carbamate group" evidence="10">
    <location>
        <position position="109"/>
    </location>
    <ligand>
        <name>Zn(2+)</name>
        <dbReference type="ChEBI" id="CHEBI:29105"/>
        <label>2</label>
    </ligand>
</feature>
<sequence length="359" mass="39669">MTESSKNRDTTDRLVIRRPDDWHVHLRDGAMLKAVANHTARQFARAIVMPNLAHPVTTVDAALSYRERILSAISAPRSFTPLMTYYLTDNADPAEIERGFVSGAFTACKLYPANATTNSSHGVTNIKNIYKVLEAMQRIGMPLLVHGEVTDAEIDIFDREAVFIDRILTPTANDFPELKTVFEHITTADAVDFVNESSAKVAATITPHHLEFNRNAIFQGGIRPHYYCLPVAKREKHRLALRRAATSGSAKFFLGTDSAPHTVSAKESSCGCAGVFNAPFAIESYAKVFEEEGALDKLEKFASEHGPRFYGLPLNEERIVLARKETRVPEKVEAGYEIIVPFHAGATLSWSFAGAAEDC</sequence>
<feature type="binding site" evidence="10">
    <location>
        <position position="146"/>
    </location>
    <ligand>
        <name>Zn(2+)</name>
        <dbReference type="ChEBI" id="CHEBI:29105"/>
        <label>2</label>
    </ligand>
</feature>
<feature type="binding site" evidence="10">
    <location>
        <position position="273"/>
    </location>
    <ligand>
        <name>substrate</name>
    </ligand>
</feature>
<dbReference type="GO" id="GO:0005829">
    <property type="term" value="C:cytosol"/>
    <property type="evidence" value="ECO:0007669"/>
    <property type="project" value="TreeGrafter"/>
</dbReference>
<evidence type="ECO:0000256" key="11">
    <source>
        <dbReference type="RuleBase" id="RU003440"/>
    </source>
</evidence>
<keyword evidence="8 10" id="KW-0665">Pyrimidine biosynthesis</keyword>
<dbReference type="EMBL" id="CP118166">
    <property type="protein sequence ID" value="WDI31756.1"/>
    <property type="molecule type" value="Genomic_DNA"/>
</dbReference>
<evidence type="ECO:0000256" key="4">
    <source>
        <dbReference type="ARBA" id="ARBA00012860"/>
    </source>
</evidence>
<evidence type="ECO:0000256" key="6">
    <source>
        <dbReference type="ARBA" id="ARBA00022801"/>
    </source>
</evidence>
<evidence type="ECO:0000256" key="10">
    <source>
        <dbReference type="HAMAP-Rule" id="MF_00219"/>
    </source>
</evidence>
<dbReference type="SUPFAM" id="SSF51556">
    <property type="entry name" value="Metallo-dependent hydrolases"/>
    <property type="match status" value="1"/>
</dbReference>
<dbReference type="InterPro" id="IPR006680">
    <property type="entry name" value="Amidohydro-rel"/>
</dbReference>
<evidence type="ECO:0000256" key="1">
    <source>
        <dbReference type="ARBA" id="ARBA00002368"/>
    </source>
</evidence>
<feature type="binding site" description="via carbamate group" evidence="10">
    <location>
        <position position="109"/>
    </location>
    <ligand>
        <name>Zn(2+)</name>
        <dbReference type="ChEBI" id="CHEBI:29105"/>
        <label>1</label>
    </ligand>
</feature>
<keyword evidence="14" id="KW-1185">Reference proteome</keyword>
<dbReference type="InterPro" id="IPR004721">
    <property type="entry name" value="DHOdimr"/>
</dbReference>
<evidence type="ECO:0000259" key="12">
    <source>
        <dbReference type="Pfam" id="PF01979"/>
    </source>
</evidence>
<gene>
    <name evidence="10 13" type="primary">pyrC</name>
    <name evidence="13" type="ORF">PUV54_00970</name>
</gene>
<dbReference type="NCBIfam" id="TIGR00856">
    <property type="entry name" value="pyrC_dimer"/>
    <property type="match status" value="1"/>
</dbReference>
<protein>
    <recommendedName>
        <fullName evidence="4 10">Dihydroorotase</fullName>
        <shortName evidence="10">DHOase</shortName>
        <ecNumber evidence="4 10">3.5.2.3</ecNumber>
    </recommendedName>
</protein>
<evidence type="ECO:0000256" key="7">
    <source>
        <dbReference type="ARBA" id="ARBA00022833"/>
    </source>
</evidence>
<proteinExistence type="inferred from homology"/>